<evidence type="ECO:0000313" key="2">
    <source>
        <dbReference type="EMBL" id="QPF90251.1"/>
    </source>
</evidence>
<feature type="signal peptide" evidence="1">
    <location>
        <begin position="1"/>
        <end position="24"/>
    </location>
</feature>
<name>A0A7S9D317_9BRAD</name>
<proteinExistence type="predicted"/>
<evidence type="ECO:0000256" key="1">
    <source>
        <dbReference type="SAM" id="SignalP"/>
    </source>
</evidence>
<gene>
    <name evidence="2" type="ORF">IC761_27670</name>
</gene>
<keyword evidence="1" id="KW-0732">Signal</keyword>
<keyword evidence="3" id="KW-1185">Reference proteome</keyword>
<organism evidence="2 3">
    <name type="scientific">Bradyrhizobium commune</name>
    <dbReference type="NCBI Taxonomy" id="83627"/>
    <lineage>
        <taxon>Bacteria</taxon>
        <taxon>Pseudomonadati</taxon>
        <taxon>Pseudomonadota</taxon>
        <taxon>Alphaproteobacteria</taxon>
        <taxon>Hyphomicrobiales</taxon>
        <taxon>Nitrobacteraceae</taxon>
        <taxon>Bradyrhizobium</taxon>
    </lineage>
</organism>
<dbReference type="AlphaFoldDB" id="A0A7S9D317"/>
<dbReference type="Gene3D" id="3.10.620.30">
    <property type="match status" value="1"/>
</dbReference>
<evidence type="ECO:0000313" key="3">
    <source>
        <dbReference type="Proteomes" id="UP000594621"/>
    </source>
</evidence>
<dbReference type="KEGG" id="bcou:IC761_27670"/>
<reference evidence="2 3" key="1">
    <citation type="submission" date="2020-09" db="EMBL/GenBank/DDBJ databases">
        <title>Complete genomes of bradyrhizobia occurring on native shrubby legumes in Australia.</title>
        <authorList>
            <person name="Lafay B."/>
        </authorList>
    </citation>
    <scope>NUCLEOTIDE SEQUENCE [LARGE SCALE GENOMIC DNA]</scope>
    <source>
        <strain evidence="2 3">BDV5040</strain>
    </source>
</reference>
<dbReference type="Pfam" id="PF06035">
    <property type="entry name" value="Peptidase_C93"/>
    <property type="match status" value="1"/>
</dbReference>
<dbReference type="RefSeq" id="WP_195799843.1">
    <property type="nucleotide sequence ID" value="NZ_CP061379.1"/>
</dbReference>
<dbReference type="EMBL" id="CP061379">
    <property type="protein sequence ID" value="QPF90251.1"/>
    <property type="molecule type" value="Genomic_DNA"/>
</dbReference>
<accession>A0A7S9D317</accession>
<dbReference type="Proteomes" id="UP000594621">
    <property type="component" value="Chromosome"/>
</dbReference>
<feature type="chain" id="PRO_5032982288" evidence="1">
    <location>
        <begin position="25"/>
        <end position="182"/>
    </location>
</feature>
<sequence length="182" mass="20556">MSKPICVARMLMFCAIVGSSPVRADLLTLPPMQYTLFCIKYPAECRSTADRQIDEAQLRQLQNINSLINSMIVPDPHSDHEWNVYPPRGDCGDFAVTKRHAFLAAGWPSSRLLLAEVVLRSSHEHHLLLIVIGPSATWVLDNLRDGLLSLGEMRQRYFLVRAQTTSNPNIWATSWNGEWPSN</sequence>
<protein>
    <submittedName>
        <fullName evidence="2">Transglutaminase-like cysteine peptidase</fullName>
    </submittedName>
</protein>
<dbReference type="InterPro" id="IPR010319">
    <property type="entry name" value="Transglutaminase-like_Cys_pept"/>
</dbReference>